<keyword evidence="5" id="KW-1015">Disulfide bond</keyword>
<dbReference type="PANTHER" id="PTHR18821:SF2">
    <property type="entry name" value="DICKKOPF-RELATED PROTEIN 3-LIKE"/>
    <property type="match status" value="1"/>
</dbReference>
<dbReference type="Proteomes" id="UP001054945">
    <property type="component" value="Unassembled WGS sequence"/>
</dbReference>
<comment type="subcellular location">
    <subcellularLocation>
        <location evidence="1">Secreted</location>
    </subcellularLocation>
</comment>
<dbReference type="Gene3D" id="2.10.80.10">
    <property type="entry name" value="Lipase, subunit A"/>
    <property type="match status" value="1"/>
</dbReference>
<sequence>MRWNENAVFCNLIGVDCLPQVNRLCYRKRTLRLFQNFPRLRLGGCLYKALGVKGLVYRLPHTAFENMKWMVLVLVVASAACVLATPRCRSAEDCEEDECCVNYVIVSLFGGHCRKMREEGESCTPLVRESNKNPDMYHFQCPCKEGLECIAQHELKIGDHVIRHRPECVVPGNEGDDDEVTEETPFPDPDAE</sequence>
<reference evidence="8 9" key="1">
    <citation type="submission" date="2021-06" db="EMBL/GenBank/DDBJ databases">
        <title>Caerostris extrusa draft genome.</title>
        <authorList>
            <person name="Kono N."/>
            <person name="Arakawa K."/>
        </authorList>
    </citation>
    <scope>NUCLEOTIDE SEQUENCE [LARGE SCALE GENOMIC DNA]</scope>
</reference>
<evidence type="ECO:0000256" key="5">
    <source>
        <dbReference type="ARBA" id="ARBA00023157"/>
    </source>
</evidence>
<dbReference type="AlphaFoldDB" id="A0AAV4P8W9"/>
<proteinExistence type="inferred from homology"/>
<organism evidence="8 9">
    <name type="scientific">Caerostris extrusa</name>
    <name type="common">Bark spider</name>
    <name type="synonym">Caerostris bankana</name>
    <dbReference type="NCBI Taxonomy" id="172846"/>
    <lineage>
        <taxon>Eukaryota</taxon>
        <taxon>Metazoa</taxon>
        <taxon>Ecdysozoa</taxon>
        <taxon>Arthropoda</taxon>
        <taxon>Chelicerata</taxon>
        <taxon>Arachnida</taxon>
        <taxon>Araneae</taxon>
        <taxon>Araneomorphae</taxon>
        <taxon>Entelegynae</taxon>
        <taxon>Araneoidea</taxon>
        <taxon>Araneidae</taxon>
        <taxon>Caerostris</taxon>
    </lineage>
</organism>
<evidence type="ECO:0000256" key="1">
    <source>
        <dbReference type="ARBA" id="ARBA00004613"/>
    </source>
</evidence>
<dbReference type="InterPro" id="IPR009523">
    <property type="entry name" value="Prokineticin"/>
</dbReference>
<evidence type="ECO:0000256" key="4">
    <source>
        <dbReference type="ARBA" id="ARBA00022656"/>
    </source>
</evidence>
<dbReference type="GO" id="GO:0090729">
    <property type="term" value="F:toxin activity"/>
    <property type="evidence" value="ECO:0007669"/>
    <property type="project" value="UniProtKB-KW"/>
</dbReference>
<dbReference type="GO" id="GO:0005576">
    <property type="term" value="C:extracellular region"/>
    <property type="evidence" value="ECO:0007669"/>
    <property type="project" value="UniProtKB-SubCell"/>
</dbReference>
<evidence type="ECO:0000256" key="3">
    <source>
        <dbReference type="ARBA" id="ARBA00022525"/>
    </source>
</evidence>
<feature type="region of interest" description="Disordered" evidence="6">
    <location>
        <begin position="168"/>
        <end position="192"/>
    </location>
</feature>
<gene>
    <name evidence="8" type="primary">AVEN_261268_1</name>
    <name evidence="8" type="ORF">CEXT_122291</name>
</gene>
<dbReference type="InterPro" id="IPR023569">
    <property type="entry name" value="Prokineticin_domain"/>
</dbReference>
<evidence type="ECO:0000313" key="8">
    <source>
        <dbReference type="EMBL" id="GIX92369.1"/>
    </source>
</evidence>
<evidence type="ECO:0000259" key="7">
    <source>
        <dbReference type="Pfam" id="PF06607"/>
    </source>
</evidence>
<dbReference type="PANTHER" id="PTHR18821">
    <property type="entry name" value="PROKINETICIN"/>
    <property type="match status" value="1"/>
</dbReference>
<comment type="similarity">
    <text evidence="2">Belongs to the AVIT (prokineticin) family.</text>
</comment>
<feature type="domain" description="Prokineticin" evidence="7">
    <location>
        <begin position="69"/>
        <end position="152"/>
    </location>
</feature>
<name>A0AAV4P8W9_CAEEX</name>
<keyword evidence="3" id="KW-0964">Secreted</keyword>
<protein>
    <submittedName>
        <fullName evidence="8">Prokineticin domain-containing protein</fullName>
    </submittedName>
</protein>
<dbReference type="EMBL" id="BPLR01004120">
    <property type="protein sequence ID" value="GIX92369.1"/>
    <property type="molecule type" value="Genomic_DNA"/>
</dbReference>
<keyword evidence="9" id="KW-1185">Reference proteome</keyword>
<comment type="caution">
    <text evidence="8">The sequence shown here is derived from an EMBL/GenBank/DDBJ whole genome shotgun (WGS) entry which is preliminary data.</text>
</comment>
<evidence type="ECO:0000256" key="6">
    <source>
        <dbReference type="SAM" id="MobiDB-lite"/>
    </source>
</evidence>
<evidence type="ECO:0000313" key="9">
    <source>
        <dbReference type="Proteomes" id="UP001054945"/>
    </source>
</evidence>
<evidence type="ECO:0000256" key="2">
    <source>
        <dbReference type="ARBA" id="ARBA00006999"/>
    </source>
</evidence>
<accession>A0AAV4P8W9</accession>
<dbReference type="Pfam" id="PF06607">
    <property type="entry name" value="Prokineticin"/>
    <property type="match status" value="1"/>
</dbReference>
<keyword evidence="4" id="KW-0800">Toxin</keyword>